<keyword evidence="2" id="KW-1185">Reference proteome</keyword>
<accession>A1ZCH7</accession>
<proteinExistence type="predicted"/>
<dbReference type="Pfam" id="PF11017">
    <property type="entry name" value="DUF2855"/>
    <property type="match status" value="1"/>
</dbReference>
<dbReference type="OrthoDB" id="8953110at2"/>
<gene>
    <name evidence="1" type="ORF">M23134_02008</name>
</gene>
<dbReference type="RefSeq" id="WP_002692850.1">
    <property type="nucleotide sequence ID" value="NZ_AAWS01000001.1"/>
</dbReference>
<organism evidence="1 2">
    <name type="scientific">Microscilla marina ATCC 23134</name>
    <dbReference type="NCBI Taxonomy" id="313606"/>
    <lineage>
        <taxon>Bacteria</taxon>
        <taxon>Pseudomonadati</taxon>
        <taxon>Bacteroidota</taxon>
        <taxon>Cytophagia</taxon>
        <taxon>Cytophagales</taxon>
        <taxon>Microscillaceae</taxon>
        <taxon>Microscilla</taxon>
    </lineage>
</organism>
<protein>
    <recommendedName>
        <fullName evidence="3">DUF2855 domain-containing protein</fullName>
    </recommendedName>
</protein>
<sequence>MLPIKAKNFVVELNNLSAGKTVETSYSENLQPHQVLLKIDQFAFTSNNITYAIVGDKMGYWKFFPTQERHGIIPVWGFADVAVSNHPDILPGQRFYGYYPMSSHLLVTAGKVAPHSFIDVSTHRQGLAPVYNSYVNITQDLLYHPQKEALHSLYAPLFQTSFLIEDLVADQAFFGATHIVLTSASSKTAQALAFLLALRKKQENLSIHIVGLTSAKNTDFVQQLGWYDQVLTYGQITTLNPQQKHVVVDFTGNHQTQYQLQTHLQQQLAYNCLVGLTDWQHLQGAQTLPQPGEFFFAPTQMQKRVKDWGLDELKKRVAKVWHQFTTEVQPAIVVDKHQGSQALEQLYQHMLSGQVDPQKGHTVSLGG</sequence>
<comment type="caution">
    <text evidence="1">The sequence shown here is derived from an EMBL/GenBank/DDBJ whole genome shotgun (WGS) entry which is preliminary data.</text>
</comment>
<evidence type="ECO:0008006" key="3">
    <source>
        <dbReference type="Google" id="ProtNLM"/>
    </source>
</evidence>
<dbReference type="AlphaFoldDB" id="A1ZCH7"/>
<dbReference type="Proteomes" id="UP000004095">
    <property type="component" value="Unassembled WGS sequence"/>
</dbReference>
<evidence type="ECO:0000313" key="1">
    <source>
        <dbReference type="EMBL" id="EAY31979.1"/>
    </source>
</evidence>
<reference evidence="1 2" key="1">
    <citation type="submission" date="2007-01" db="EMBL/GenBank/DDBJ databases">
        <authorList>
            <person name="Haygood M."/>
            <person name="Podell S."/>
            <person name="Anderson C."/>
            <person name="Hopkinson B."/>
            <person name="Roe K."/>
            <person name="Barbeau K."/>
            <person name="Gaasterland T."/>
            <person name="Ferriera S."/>
            <person name="Johnson J."/>
            <person name="Kravitz S."/>
            <person name="Beeson K."/>
            <person name="Sutton G."/>
            <person name="Rogers Y.-H."/>
            <person name="Friedman R."/>
            <person name="Frazier M."/>
            <person name="Venter J.C."/>
        </authorList>
    </citation>
    <scope>NUCLEOTIDE SEQUENCE [LARGE SCALE GENOMIC DNA]</scope>
    <source>
        <strain evidence="1 2">ATCC 23134</strain>
    </source>
</reference>
<name>A1ZCH7_MICM2</name>
<dbReference type="eggNOG" id="COG2130">
    <property type="taxonomic scope" value="Bacteria"/>
</dbReference>
<evidence type="ECO:0000313" key="2">
    <source>
        <dbReference type="Proteomes" id="UP000004095"/>
    </source>
</evidence>
<dbReference type="EMBL" id="AAWS01000001">
    <property type="protein sequence ID" value="EAY31979.1"/>
    <property type="molecule type" value="Genomic_DNA"/>
</dbReference>
<dbReference type="InterPro" id="IPR021276">
    <property type="entry name" value="DUF2855"/>
</dbReference>